<dbReference type="Proteomes" id="UP000093199">
    <property type="component" value="Unassembled WGS sequence"/>
</dbReference>
<dbReference type="NCBIfam" id="TIGR04104">
    <property type="entry name" value="cxxc_20_cxxc"/>
    <property type="match status" value="1"/>
</dbReference>
<reference evidence="2 3" key="1">
    <citation type="submission" date="2016-07" db="EMBL/GenBank/DDBJ databases">
        <title>Caryophanon tenue genome sequencing.</title>
        <authorList>
            <person name="Verma A."/>
            <person name="Pal Y."/>
            <person name="Krishnamurthi S."/>
        </authorList>
    </citation>
    <scope>NUCLEOTIDE SEQUENCE [LARGE SCALE GENOMIC DNA]</scope>
    <source>
        <strain evidence="2 3">DSM 14152</strain>
    </source>
</reference>
<dbReference type="InterPro" id="IPR026369">
    <property type="entry name" value="CxxC_20_CxxC"/>
</dbReference>
<keyword evidence="1" id="KW-0472">Membrane</keyword>
<accession>A0A1C0YCV5</accession>
<evidence type="ECO:0000313" key="2">
    <source>
        <dbReference type="EMBL" id="OCS85002.1"/>
    </source>
</evidence>
<organism evidence="2 3">
    <name type="scientific">Caryophanon tenue</name>
    <dbReference type="NCBI Taxonomy" id="33978"/>
    <lineage>
        <taxon>Bacteria</taxon>
        <taxon>Bacillati</taxon>
        <taxon>Bacillota</taxon>
        <taxon>Bacilli</taxon>
        <taxon>Bacillales</taxon>
        <taxon>Caryophanaceae</taxon>
        <taxon>Caryophanon</taxon>
    </lineage>
</organism>
<dbReference type="AlphaFoldDB" id="A0A1C0YCV5"/>
<feature type="transmembrane region" description="Helical" evidence="1">
    <location>
        <begin position="35"/>
        <end position="56"/>
    </location>
</feature>
<feature type="transmembrane region" description="Helical" evidence="1">
    <location>
        <begin position="76"/>
        <end position="96"/>
    </location>
</feature>
<proteinExistence type="predicted"/>
<keyword evidence="1" id="KW-0812">Transmembrane</keyword>
<dbReference type="RefSeq" id="WP_066545213.1">
    <property type="nucleotide sequence ID" value="NZ_MASJ01000017.1"/>
</dbReference>
<protein>
    <recommendedName>
        <fullName evidence="4">Cxxc_20_cxxc protein</fullName>
    </recommendedName>
</protein>
<dbReference type="STRING" id="33978.A6M13_14055"/>
<dbReference type="OrthoDB" id="2735920at2"/>
<gene>
    <name evidence="2" type="ORF">A6M13_14055</name>
</gene>
<dbReference type="EMBL" id="MASJ01000017">
    <property type="protein sequence ID" value="OCS85002.1"/>
    <property type="molecule type" value="Genomic_DNA"/>
</dbReference>
<feature type="transmembrane region" description="Helical" evidence="1">
    <location>
        <begin position="142"/>
        <end position="163"/>
    </location>
</feature>
<sequence length="271" mass="31716">MMHKWKDELQTLTFRRKEDVKKNIRKKRTTSYRMPLLYVSFTAVALACIALSFISPSATSTVQAATLAWYLSKEELIYAASSQLLLMVSYGFFVATAHTQRRKHRFSQFFKSWQGNFIGTTILLTCMALIWTANGLFHSDYITHGLFGSILFLTYISVTQFLIRKRVRQHCPHCQTTFTHREIMKTSFRLKAIRCLHCHEKIYINPKENQLSFVNTLSFPFFALLVRMIDLNVWVITILFIAMIIYLFCAFMPYSVEYIEAEDNDLPPPLW</sequence>
<feature type="transmembrane region" description="Helical" evidence="1">
    <location>
        <begin position="117"/>
        <end position="136"/>
    </location>
</feature>
<comment type="caution">
    <text evidence="2">The sequence shown here is derived from an EMBL/GenBank/DDBJ whole genome shotgun (WGS) entry which is preliminary data.</text>
</comment>
<evidence type="ECO:0000313" key="3">
    <source>
        <dbReference type="Proteomes" id="UP000093199"/>
    </source>
</evidence>
<evidence type="ECO:0000256" key="1">
    <source>
        <dbReference type="SAM" id="Phobius"/>
    </source>
</evidence>
<evidence type="ECO:0008006" key="4">
    <source>
        <dbReference type="Google" id="ProtNLM"/>
    </source>
</evidence>
<keyword evidence="1" id="KW-1133">Transmembrane helix</keyword>
<keyword evidence="3" id="KW-1185">Reference proteome</keyword>
<feature type="transmembrane region" description="Helical" evidence="1">
    <location>
        <begin position="235"/>
        <end position="254"/>
    </location>
</feature>
<name>A0A1C0YCV5_9BACL</name>